<organism evidence="5 6">
    <name type="scientific">Rhizobium jaguaris</name>
    <dbReference type="NCBI Taxonomy" id="1312183"/>
    <lineage>
        <taxon>Bacteria</taxon>
        <taxon>Pseudomonadati</taxon>
        <taxon>Pseudomonadota</taxon>
        <taxon>Alphaproteobacteria</taxon>
        <taxon>Hyphomicrobiales</taxon>
        <taxon>Rhizobiaceae</taxon>
        <taxon>Rhizobium/Agrobacterium group</taxon>
        <taxon>Rhizobium</taxon>
    </lineage>
</organism>
<evidence type="ECO:0000313" key="6">
    <source>
        <dbReference type="Proteomes" id="UP000282195"/>
    </source>
</evidence>
<name>A0A387FQG8_9HYPH</name>
<feature type="chain" id="PRO_5017402840" evidence="3">
    <location>
        <begin position="25"/>
        <end position="583"/>
    </location>
</feature>
<dbReference type="OrthoDB" id="1488578at2"/>
<dbReference type="KEGG" id="rjg:CCGE525_14690"/>
<evidence type="ECO:0000256" key="2">
    <source>
        <dbReference type="SAM" id="MobiDB-lite"/>
    </source>
</evidence>
<dbReference type="PANTHER" id="PTHR16026">
    <property type="entry name" value="CARTILAGE ACIDIC PROTEIN 1"/>
    <property type="match status" value="1"/>
</dbReference>
<reference evidence="5 6" key="1">
    <citation type="submission" date="2018-10" db="EMBL/GenBank/DDBJ databases">
        <title>Rhizobium etli, R. leguminosarum and a new Rhizobium genospecies from Phaseolus dumosus.</title>
        <authorList>
            <person name="Ramirez-Puebla S.T."/>
            <person name="Rogel-Hernandez M.A."/>
            <person name="Guerrero G."/>
            <person name="Ormeno-Orrillo E."/>
            <person name="Martinez-Romero J.C."/>
            <person name="Negrete-Yankelevich S."/>
            <person name="Martinez-Romero E."/>
        </authorList>
    </citation>
    <scope>NUCLEOTIDE SEQUENCE [LARGE SCALE GENOMIC DNA]</scope>
    <source>
        <strain evidence="5 6">CCGE525</strain>
    </source>
</reference>
<sequence length="583" mass="63558">MKKIAALLAVAGLISFSFAPGSFAEDTPAPAPFLMDVPHFQEEAVAAGIDHQYTGGWEYFVGGGVASFDCNGDRKPDLMLAGGTSPLALYVNESETGGALKFKEVPINLSDKDLRSVLGVYPIDIDNDGYTDVVLLRLGENIILKGGPNCTFEKANRTFAFDGGKDWTVAFAATWEAGNKYPTLAFGNYVDRYAPGTPFGTCSDNVFDRPVGNDKPDYSNPLPLKPSYCTLSMLFTDWNHSGQDSLRVANDRQYYRGGQEQLWDISPGRPPRQYTASDGWASLKIWGMGIAEADPKANGRPEYFITSMGDNKLQELNDEAADENSPTYRDTAYEKGVAAYRPYTGNDHRPSTGWHAQFADINNDTNMDLFMTKGNVEAMPDFASSDPDNLLLGGFDGKFTEKGDEAGIALPGKGRGAVVEDFNNDGMLDILVVNRSQRAFLFRNLGAKTDWGYRPLGNWTEIELDNGPINHMGIGATINVRAGTQTQVQRVQVGGGHASGHVGFTHFGLGTNERAVVRVQWPDGEWSQPYRIFANQHVVIKRGTTSAKYWFPPPQKTDQATAQPAAATPVPAGQQTSNQPVTK</sequence>
<dbReference type="Proteomes" id="UP000282195">
    <property type="component" value="Chromosome"/>
</dbReference>
<dbReference type="InterPro" id="IPR028994">
    <property type="entry name" value="Integrin_alpha_N"/>
</dbReference>
<evidence type="ECO:0000259" key="4">
    <source>
        <dbReference type="Pfam" id="PF07593"/>
    </source>
</evidence>
<dbReference type="SUPFAM" id="SSF69318">
    <property type="entry name" value="Integrin alpha N-terminal domain"/>
    <property type="match status" value="1"/>
</dbReference>
<protein>
    <submittedName>
        <fullName evidence="5">CRTAC1 family protein</fullName>
    </submittedName>
</protein>
<evidence type="ECO:0000313" key="5">
    <source>
        <dbReference type="EMBL" id="AYG59917.1"/>
    </source>
</evidence>
<gene>
    <name evidence="5" type="ORF">CCGE525_14690</name>
</gene>
<dbReference type="InterPro" id="IPR011519">
    <property type="entry name" value="UnbV_ASPIC"/>
</dbReference>
<dbReference type="PANTHER" id="PTHR16026:SF0">
    <property type="entry name" value="CARTILAGE ACIDIC PROTEIN 1"/>
    <property type="match status" value="1"/>
</dbReference>
<dbReference type="AlphaFoldDB" id="A0A387FQG8"/>
<dbReference type="EMBL" id="CP032694">
    <property type="protein sequence ID" value="AYG59917.1"/>
    <property type="molecule type" value="Genomic_DNA"/>
</dbReference>
<proteinExistence type="predicted"/>
<dbReference type="RefSeq" id="WP_120704917.1">
    <property type="nucleotide sequence ID" value="NZ_CP032694.1"/>
</dbReference>
<evidence type="ECO:0000256" key="3">
    <source>
        <dbReference type="SAM" id="SignalP"/>
    </source>
</evidence>
<feature type="signal peptide" evidence="3">
    <location>
        <begin position="1"/>
        <end position="24"/>
    </location>
</feature>
<dbReference type="InterPro" id="IPR013517">
    <property type="entry name" value="FG-GAP"/>
</dbReference>
<evidence type="ECO:0000256" key="1">
    <source>
        <dbReference type="ARBA" id="ARBA00022729"/>
    </source>
</evidence>
<dbReference type="Pfam" id="PF07593">
    <property type="entry name" value="UnbV_ASPIC"/>
    <property type="match status" value="1"/>
</dbReference>
<dbReference type="Pfam" id="PF13517">
    <property type="entry name" value="FG-GAP_3"/>
    <property type="match status" value="1"/>
</dbReference>
<keyword evidence="1 3" id="KW-0732">Signal</keyword>
<dbReference type="InterPro" id="IPR027039">
    <property type="entry name" value="Crtac1"/>
</dbReference>
<keyword evidence="6" id="KW-1185">Reference proteome</keyword>
<accession>A0A387FQG8</accession>
<feature type="region of interest" description="Disordered" evidence="2">
    <location>
        <begin position="550"/>
        <end position="583"/>
    </location>
</feature>
<feature type="compositionally biased region" description="Low complexity" evidence="2">
    <location>
        <begin position="556"/>
        <end position="576"/>
    </location>
</feature>
<feature type="domain" description="ASPIC/UnbV" evidence="4">
    <location>
        <begin position="473"/>
        <end position="537"/>
    </location>
</feature>